<dbReference type="AlphaFoldDB" id="A0A9Q0GNN2"/>
<organism evidence="2 3">
    <name type="scientific">Protea cynaroides</name>
    <dbReference type="NCBI Taxonomy" id="273540"/>
    <lineage>
        <taxon>Eukaryota</taxon>
        <taxon>Viridiplantae</taxon>
        <taxon>Streptophyta</taxon>
        <taxon>Embryophyta</taxon>
        <taxon>Tracheophyta</taxon>
        <taxon>Spermatophyta</taxon>
        <taxon>Magnoliopsida</taxon>
        <taxon>Proteales</taxon>
        <taxon>Proteaceae</taxon>
        <taxon>Protea</taxon>
    </lineage>
</organism>
<name>A0A9Q0GNN2_9MAGN</name>
<dbReference type="PANTHER" id="PTHR35696:SF1">
    <property type="entry name" value="ELECTRON CARRIER_IRON ION-BINDING PROTEIN"/>
    <property type="match status" value="1"/>
</dbReference>
<dbReference type="Pfam" id="PF05142">
    <property type="entry name" value="DUF702"/>
    <property type="match status" value="1"/>
</dbReference>
<dbReference type="PANTHER" id="PTHR35696">
    <property type="entry name" value="ELECTRON CARRIER/IRON ION-BINDING PROTEIN"/>
    <property type="match status" value="1"/>
</dbReference>
<keyword evidence="3" id="KW-1185">Reference proteome</keyword>
<gene>
    <name evidence="2" type="ORF">NE237_027800</name>
</gene>
<dbReference type="OrthoDB" id="1915989at2759"/>
<dbReference type="EMBL" id="JAMYWD010000012">
    <property type="protein sequence ID" value="KAJ4950968.1"/>
    <property type="molecule type" value="Genomic_DNA"/>
</dbReference>
<proteinExistence type="predicted"/>
<reference evidence="2" key="1">
    <citation type="journal article" date="2023" name="Plant J.">
        <title>The genome of the king protea, Protea cynaroides.</title>
        <authorList>
            <person name="Chang J."/>
            <person name="Duong T.A."/>
            <person name="Schoeman C."/>
            <person name="Ma X."/>
            <person name="Roodt D."/>
            <person name="Barker N."/>
            <person name="Li Z."/>
            <person name="Van de Peer Y."/>
            <person name="Mizrachi E."/>
        </authorList>
    </citation>
    <scope>NUCLEOTIDE SEQUENCE</scope>
    <source>
        <tissue evidence="2">Young leaves</tissue>
    </source>
</reference>
<protein>
    <submittedName>
        <fullName evidence="2">Uncharacterized protein</fullName>
    </submittedName>
</protein>
<accession>A0A9Q0GNN2</accession>
<evidence type="ECO:0000313" key="3">
    <source>
        <dbReference type="Proteomes" id="UP001141806"/>
    </source>
</evidence>
<evidence type="ECO:0000256" key="1">
    <source>
        <dbReference type="SAM" id="MobiDB-lite"/>
    </source>
</evidence>
<dbReference type="Proteomes" id="UP001141806">
    <property type="component" value="Unassembled WGS sequence"/>
</dbReference>
<comment type="caution">
    <text evidence="2">The sequence shown here is derived from an EMBL/GenBank/DDBJ whole genome shotgun (WGS) entry which is preliminary data.</text>
</comment>
<feature type="region of interest" description="Disordered" evidence="1">
    <location>
        <begin position="1"/>
        <end position="21"/>
    </location>
</feature>
<evidence type="ECO:0000313" key="2">
    <source>
        <dbReference type="EMBL" id="KAJ4950968.1"/>
    </source>
</evidence>
<sequence>MAASSPVPSNNSTDTTTTAGVTNGITATAATSQRFDTPKQNLRGLNKPKCSKCGNVARSRCPYQSCKSCCAKAQNPCHIHVLKANAIFPDKIPSSSSPMFNQQFTEVSSTSSGLGFRASLRASSIRQLSNNFTQFNGAQVSLRSRRPLTRKDAAAINQWRFLKLKEYKDRNIEVENESFDRYMRNVGLLEEVFSLSSSLGEPITDMLPDLEPTLNFGEDNTERMISGLKMRLNSNQGRKDAFQLKIGKLVDAGLKKLLELECSYEGGQAIADDVDVQKEHKRPKRTKDWQAERASNVNDLIDKLNKARNEEDLKSCLVMKSKLFNQLENADPTQRKEVVIYKEKNDEDTAVPKQVSDYRLLSRLYKEVEINQETLCSVDQHFSSLDKIEGL</sequence>
<feature type="compositionally biased region" description="Polar residues" evidence="1">
    <location>
        <begin position="1"/>
        <end position="12"/>
    </location>
</feature>